<evidence type="ECO:0008006" key="5">
    <source>
        <dbReference type="Google" id="ProtNLM"/>
    </source>
</evidence>
<proteinExistence type="predicted"/>
<dbReference type="InterPro" id="IPR050987">
    <property type="entry name" value="AtrR-like"/>
</dbReference>
<gene>
    <name evidence="3" type="ORF">BT96DRAFT_932552</name>
</gene>
<evidence type="ECO:0000256" key="1">
    <source>
        <dbReference type="ARBA" id="ARBA00023242"/>
    </source>
</evidence>
<dbReference type="EMBL" id="ML769390">
    <property type="protein sequence ID" value="KAE9408799.1"/>
    <property type="molecule type" value="Genomic_DNA"/>
</dbReference>
<dbReference type="PANTHER" id="PTHR46910">
    <property type="entry name" value="TRANSCRIPTION FACTOR PDR1"/>
    <property type="match status" value="1"/>
</dbReference>
<name>A0A6A4IDX5_9AGAR</name>
<reference evidence="3" key="1">
    <citation type="journal article" date="2019" name="Environ. Microbiol.">
        <title>Fungal ecological strategies reflected in gene transcription - a case study of two litter decomposers.</title>
        <authorList>
            <person name="Barbi F."/>
            <person name="Kohler A."/>
            <person name="Barry K."/>
            <person name="Baskaran P."/>
            <person name="Daum C."/>
            <person name="Fauchery L."/>
            <person name="Ihrmark K."/>
            <person name="Kuo A."/>
            <person name="LaButti K."/>
            <person name="Lipzen A."/>
            <person name="Morin E."/>
            <person name="Grigoriev I.V."/>
            <person name="Henrissat B."/>
            <person name="Lindahl B."/>
            <person name="Martin F."/>
        </authorList>
    </citation>
    <scope>NUCLEOTIDE SEQUENCE</scope>
    <source>
        <strain evidence="3">JB14</strain>
    </source>
</reference>
<dbReference type="GO" id="GO:0003700">
    <property type="term" value="F:DNA-binding transcription factor activity"/>
    <property type="evidence" value="ECO:0007669"/>
    <property type="project" value="InterPro"/>
</dbReference>
<dbReference type="CDD" id="cd12148">
    <property type="entry name" value="fungal_TF_MHR"/>
    <property type="match status" value="1"/>
</dbReference>
<organism evidence="3 4">
    <name type="scientific">Gymnopus androsaceus JB14</name>
    <dbReference type="NCBI Taxonomy" id="1447944"/>
    <lineage>
        <taxon>Eukaryota</taxon>
        <taxon>Fungi</taxon>
        <taxon>Dikarya</taxon>
        <taxon>Basidiomycota</taxon>
        <taxon>Agaricomycotina</taxon>
        <taxon>Agaricomycetes</taxon>
        <taxon>Agaricomycetidae</taxon>
        <taxon>Agaricales</taxon>
        <taxon>Marasmiineae</taxon>
        <taxon>Omphalotaceae</taxon>
        <taxon>Gymnopus</taxon>
    </lineage>
</organism>
<keyword evidence="4" id="KW-1185">Reference proteome</keyword>
<feature type="region of interest" description="Disordered" evidence="2">
    <location>
        <begin position="1"/>
        <end position="24"/>
    </location>
</feature>
<dbReference type="AlphaFoldDB" id="A0A6A4IDX5"/>
<accession>A0A6A4IDX5</accession>
<dbReference type="PANTHER" id="PTHR46910:SF38">
    <property type="entry name" value="ZN(2)-C6 FUNGAL-TYPE DOMAIN-CONTAINING PROTEIN"/>
    <property type="match status" value="1"/>
</dbReference>
<feature type="compositionally biased region" description="Polar residues" evidence="2">
    <location>
        <begin position="1"/>
        <end position="11"/>
    </location>
</feature>
<keyword evidence="1" id="KW-0539">Nucleus</keyword>
<dbReference type="Proteomes" id="UP000799118">
    <property type="component" value="Unassembled WGS sequence"/>
</dbReference>
<evidence type="ECO:0000313" key="4">
    <source>
        <dbReference type="Proteomes" id="UP000799118"/>
    </source>
</evidence>
<evidence type="ECO:0000256" key="2">
    <source>
        <dbReference type="SAM" id="MobiDB-lite"/>
    </source>
</evidence>
<protein>
    <recommendedName>
        <fullName evidence="5">Transcription factor domain-containing protein</fullName>
    </recommendedName>
</protein>
<sequence length="545" mass="62270">MSPGSGTSENASSKKRRLPGGDSGGMVGQRCTNCVNAGADCTHVELTKNLGSAKGYEWFIIRFREIYVEGLEQRLEKMQMLLQKMLPGVDIAEELDNDFDCPLPEAELPRNDHSLTMHLENLTLDPSRKRFSGRSSTLYLVETALHHKQQFVGESFNRTSVMRGPEDWQIRYLQYPQPQYNFPPEDLNGGLNLILPLLHRPTFENGIADGFHQHDPFFGGTVLLVCAIGARYCDDPRVFSEGPSVPSSAGWHCHRRNLLSTRFNAMHGLSQGYDSLEKYLDSDRFRFTLSTVDCDDEYWDHPDPSMNFKQPADTPSKLSFFVHFLKLMDILAYAMRAIYPIRQHGLLFSRPRIQSMQQLIAQLDSFLNQWLNAVPEHLQWDPNRPGPFFKQSAMLYCNYYHMQIFIHRPFIPEASNPTSVSVPSLTMCAMAARACSHVARAMVQQNVLLPFPQCARPSYFCSVHGQEDALAWLQRILMQCQEWMLVFKLSICVRKDGRHQARLRMDDTTMSLWTAAPTGYQEDDWKAYLSSLQGIDGNANPQTHW</sequence>
<dbReference type="OrthoDB" id="4456959at2759"/>
<evidence type="ECO:0000313" key="3">
    <source>
        <dbReference type="EMBL" id="KAE9408799.1"/>
    </source>
</evidence>